<evidence type="ECO:0000256" key="8">
    <source>
        <dbReference type="ARBA" id="ARBA00022741"/>
    </source>
</evidence>
<evidence type="ECO:0000256" key="4">
    <source>
        <dbReference type="ARBA" id="ARBA00011962"/>
    </source>
</evidence>
<evidence type="ECO:0000256" key="2">
    <source>
        <dbReference type="ARBA" id="ARBA00006219"/>
    </source>
</evidence>
<evidence type="ECO:0000256" key="14">
    <source>
        <dbReference type="ARBA" id="ARBA00049067"/>
    </source>
</evidence>
<dbReference type="RefSeq" id="WP_064440721.1">
    <property type="nucleotide sequence ID" value="NZ_BDDI01000009.1"/>
</dbReference>
<evidence type="ECO:0000256" key="15">
    <source>
        <dbReference type="SAM" id="MobiDB-lite"/>
    </source>
</evidence>
<dbReference type="GO" id="GO:0016301">
    <property type="term" value="F:kinase activity"/>
    <property type="evidence" value="ECO:0007669"/>
    <property type="project" value="UniProtKB-KW"/>
</dbReference>
<gene>
    <name evidence="18" type="ORF">FHU29_000165</name>
</gene>
<feature type="domain" description="Maltokinase N-terminal cap" evidence="17">
    <location>
        <begin position="17"/>
        <end position="96"/>
    </location>
</feature>
<organism evidence="18 19">
    <name type="scientific">Hoyosella altamirensis</name>
    <dbReference type="NCBI Taxonomy" id="616997"/>
    <lineage>
        <taxon>Bacteria</taxon>
        <taxon>Bacillati</taxon>
        <taxon>Actinomycetota</taxon>
        <taxon>Actinomycetes</taxon>
        <taxon>Mycobacteriales</taxon>
        <taxon>Hoyosellaceae</taxon>
        <taxon>Hoyosella</taxon>
    </lineage>
</organism>
<dbReference type="EC" id="2.7.1.175" evidence="4"/>
<keyword evidence="11" id="KW-0320">Glycogen biosynthesis</keyword>
<dbReference type="Pfam" id="PF01636">
    <property type="entry name" value="APH"/>
    <property type="match status" value="1"/>
</dbReference>
<dbReference type="UniPathway" id="UPA00164"/>
<dbReference type="GO" id="GO:0005524">
    <property type="term" value="F:ATP binding"/>
    <property type="evidence" value="ECO:0007669"/>
    <property type="project" value="UniProtKB-KW"/>
</dbReference>
<evidence type="ECO:0000256" key="7">
    <source>
        <dbReference type="ARBA" id="ARBA00022679"/>
    </source>
</evidence>
<comment type="pathway">
    <text evidence="1">Glycan biosynthesis; glycogen biosynthesis.</text>
</comment>
<feature type="domain" description="Aminoglycoside phosphotransferase" evidence="16">
    <location>
        <begin position="137"/>
        <end position="367"/>
    </location>
</feature>
<evidence type="ECO:0000256" key="11">
    <source>
        <dbReference type="ARBA" id="ARBA00023056"/>
    </source>
</evidence>
<comment type="subunit">
    <text evidence="3">Monomer.</text>
</comment>
<comment type="caution">
    <text evidence="18">The sequence shown here is derived from an EMBL/GenBank/DDBJ whole genome shotgun (WGS) entry which is preliminary data.</text>
</comment>
<keyword evidence="7 18" id="KW-0808">Transferase</keyword>
<accession>A0A839RI43</accession>
<dbReference type="Proteomes" id="UP000567922">
    <property type="component" value="Unassembled WGS sequence"/>
</dbReference>
<dbReference type="Pfam" id="PF18085">
    <property type="entry name" value="Mak_N_cap"/>
    <property type="match status" value="1"/>
</dbReference>
<comment type="catalytic activity">
    <reaction evidence="14">
        <text>D-maltose + ATP = alpha-maltose 1-phosphate + ADP + H(+)</text>
        <dbReference type="Rhea" id="RHEA:31915"/>
        <dbReference type="ChEBI" id="CHEBI:15378"/>
        <dbReference type="ChEBI" id="CHEBI:17306"/>
        <dbReference type="ChEBI" id="CHEBI:30616"/>
        <dbReference type="ChEBI" id="CHEBI:63576"/>
        <dbReference type="ChEBI" id="CHEBI:456216"/>
        <dbReference type="EC" id="2.7.1.175"/>
    </reaction>
</comment>
<dbReference type="AlphaFoldDB" id="A0A839RI43"/>
<evidence type="ECO:0000313" key="19">
    <source>
        <dbReference type="Proteomes" id="UP000567922"/>
    </source>
</evidence>
<evidence type="ECO:0000256" key="5">
    <source>
        <dbReference type="ARBA" id="ARBA00013882"/>
    </source>
</evidence>
<dbReference type="EMBL" id="JACHWS010000001">
    <property type="protein sequence ID" value="MBB3035731.1"/>
    <property type="molecule type" value="Genomic_DNA"/>
</dbReference>
<sequence>MKADEIVTSLAEPLREWLPRQRWFASKNRSIDAVEPQASVWLEDGDPGVVHALVTVRQQDIADTYQLLIGLASEPAEYIEVIGNVGELAAFDASVDPALLAPLLDFFAARADRHGVVFAPEPGTGPNTGLKTGLRPRSVGAEQSNTSLIFGDAYILKLYRRPLPGKQRDLELHRLLHAAGSPHIATPLGSIQARDTVLGFLQQYLPDATEGWAAASASVRDLMAEGDLHASEVGGDFAGEARRLGAAVAAVHADLARVGGSSAASPEQVANMVASMHARLDKVLKQVPEIAEHETTVRAAFDELNATPLVLQQIHGDLHLGQVLRTTSGWVLIDFEGEPAATLADRSALGSPLRDVAGMLRSFDYAAHHLHVGEGDARGEHQREVRAEEWVERNCAAFCEGYTAAGGETRDLREHHAELRAFELDKVVYEVGYEQQNRPSWLPIPLGALARLTAN</sequence>
<keyword evidence="19" id="KW-1185">Reference proteome</keyword>
<evidence type="ECO:0000259" key="16">
    <source>
        <dbReference type="Pfam" id="PF01636"/>
    </source>
</evidence>
<keyword evidence="12" id="KW-0119">Carbohydrate metabolism</keyword>
<comment type="similarity">
    <text evidence="2">Belongs to the aminoglycoside phosphotransferase family.</text>
</comment>
<keyword evidence="9 18" id="KW-0418">Kinase</keyword>
<keyword evidence="8" id="KW-0547">Nucleotide-binding</keyword>
<protein>
    <recommendedName>
        <fullName evidence="5">Maltokinase</fullName>
        <ecNumber evidence="4">2.7.1.175</ecNumber>
    </recommendedName>
    <alternativeName>
        <fullName evidence="13">Maltose-1-phosphate synthase</fullName>
    </alternativeName>
</protein>
<name>A0A839RI43_9ACTN</name>
<proteinExistence type="inferred from homology"/>
<feature type="region of interest" description="Disordered" evidence="15">
    <location>
        <begin position="118"/>
        <end position="137"/>
    </location>
</feature>
<evidence type="ECO:0000256" key="1">
    <source>
        <dbReference type="ARBA" id="ARBA00004964"/>
    </source>
</evidence>
<dbReference type="InterPro" id="IPR002575">
    <property type="entry name" value="Aminoglycoside_PTrfase"/>
</dbReference>
<dbReference type="InterPro" id="IPR040999">
    <property type="entry name" value="Mak_N_cap"/>
</dbReference>
<dbReference type="OrthoDB" id="3787729at2"/>
<evidence type="ECO:0000313" key="18">
    <source>
        <dbReference type="EMBL" id="MBB3035731.1"/>
    </source>
</evidence>
<keyword evidence="10" id="KW-0067">ATP-binding</keyword>
<dbReference type="SUPFAM" id="SSF56112">
    <property type="entry name" value="Protein kinase-like (PK-like)"/>
    <property type="match status" value="1"/>
</dbReference>
<dbReference type="InterPro" id="IPR011009">
    <property type="entry name" value="Kinase-like_dom_sf"/>
</dbReference>
<evidence type="ECO:0000256" key="3">
    <source>
        <dbReference type="ARBA" id="ARBA00011245"/>
    </source>
</evidence>
<evidence type="ECO:0000256" key="6">
    <source>
        <dbReference type="ARBA" id="ARBA00022600"/>
    </source>
</evidence>
<keyword evidence="6" id="KW-0321">Glycogen metabolism</keyword>
<evidence type="ECO:0000256" key="12">
    <source>
        <dbReference type="ARBA" id="ARBA00023277"/>
    </source>
</evidence>
<dbReference type="GO" id="GO:0005978">
    <property type="term" value="P:glycogen biosynthetic process"/>
    <property type="evidence" value="ECO:0007669"/>
    <property type="project" value="UniProtKB-UniPathway"/>
</dbReference>
<evidence type="ECO:0000259" key="17">
    <source>
        <dbReference type="Pfam" id="PF18085"/>
    </source>
</evidence>
<reference evidence="18 19" key="1">
    <citation type="submission" date="2020-08" db="EMBL/GenBank/DDBJ databases">
        <title>Sequencing the genomes of 1000 actinobacteria strains.</title>
        <authorList>
            <person name="Klenk H.-P."/>
        </authorList>
    </citation>
    <scope>NUCLEOTIDE SEQUENCE [LARGE SCALE GENOMIC DNA]</scope>
    <source>
        <strain evidence="18 19">DSM 45258</strain>
    </source>
</reference>
<dbReference type="Gene3D" id="3.90.1200.10">
    <property type="match status" value="1"/>
</dbReference>
<evidence type="ECO:0000256" key="9">
    <source>
        <dbReference type="ARBA" id="ARBA00022777"/>
    </source>
</evidence>
<evidence type="ECO:0000256" key="10">
    <source>
        <dbReference type="ARBA" id="ARBA00022840"/>
    </source>
</evidence>
<evidence type="ECO:0000256" key="13">
    <source>
        <dbReference type="ARBA" id="ARBA00031251"/>
    </source>
</evidence>